<protein>
    <submittedName>
        <fullName evidence="1">Uncharacterized protein</fullName>
    </submittedName>
</protein>
<comment type="caution">
    <text evidence="1">The sequence shown here is derived from an EMBL/GenBank/DDBJ whole genome shotgun (WGS) entry which is preliminary data.</text>
</comment>
<keyword evidence="2" id="KW-1185">Reference proteome</keyword>
<organism evidence="1 2">
    <name type="scientific">Corallococcus sicarius</name>
    <dbReference type="NCBI Taxonomy" id="2316726"/>
    <lineage>
        <taxon>Bacteria</taxon>
        <taxon>Pseudomonadati</taxon>
        <taxon>Myxococcota</taxon>
        <taxon>Myxococcia</taxon>
        <taxon>Myxococcales</taxon>
        <taxon>Cystobacterineae</taxon>
        <taxon>Myxococcaceae</taxon>
        <taxon>Corallococcus</taxon>
    </lineage>
</organism>
<reference evidence="2" key="1">
    <citation type="submission" date="2018-09" db="EMBL/GenBank/DDBJ databases">
        <authorList>
            <person name="Livingstone P.G."/>
            <person name="Whitworth D.E."/>
        </authorList>
    </citation>
    <scope>NUCLEOTIDE SEQUENCE [LARGE SCALE GENOMIC DNA]</scope>
    <source>
        <strain evidence="2">CA040B</strain>
    </source>
</reference>
<accession>A0A3A8NS78</accession>
<evidence type="ECO:0000313" key="2">
    <source>
        <dbReference type="Proteomes" id="UP000273405"/>
    </source>
</evidence>
<dbReference type="AlphaFoldDB" id="A0A3A8NS78"/>
<name>A0A3A8NS78_9BACT</name>
<gene>
    <name evidence="1" type="ORF">D7X12_11575</name>
</gene>
<dbReference type="EMBL" id="RAWG01000057">
    <property type="protein sequence ID" value="RKH44005.1"/>
    <property type="molecule type" value="Genomic_DNA"/>
</dbReference>
<sequence>MSIWSDAARDAYRKTHRFPNQPNVNGGSGPVIKRQLPLEAKIKLVTKLLGKDLFESARPTSGSKLG</sequence>
<evidence type="ECO:0000313" key="1">
    <source>
        <dbReference type="EMBL" id="RKH44005.1"/>
    </source>
</evidence>
<dbReference type="Proteomes" id="UP000273405">
    <property type="component" value="Unassembled WGS sequence"/>
</dbReference>
<dbReference type="RefSeq" id="WP_120625331.1">
    <property type="nucleotide sequence ID" value="NZ_RAWG01000057.1"/>
</dbReference>
<proteinExistence type="predicted"/>